<dbReference type="STRING" id="69332.A0A388K7H5"/>
<dbReference type="GO" id="GO:0031929">
    <property type="term" value="P:TOR signaling"/>
    <property type="evidence" value="ECO:0007669"/>
    <property type="project" value="EnsemblPlants"/>
</dbReference>
<organism evidence="2 3">
    <name type="scientific">Chara braunii</name>
    <name type="common">Braun's stonewort</name>
    <dbReference type="NCBI Taxonomy" id="69332"/>
    <lineage>
        <taxon>Eukaryota</taxon>
        <taxon>Viridiplantae</taxon>
        <taxon>Streptophyta</taxon>
        <taxon>Charophyceae</taxon>
        <taxon>Charales</taxon>
        <taxon>Characeae</taxon>
        <taxon>Chara</taxon>
    </lineage>
</organism>
<dbReference type="InterPro" id="IPR038511">
    <property type="entry name" value="TAP42/TAP46-like_sf"/>
</dbReference>
<feature type="compositionally biased region" description="Acidic residues" evidence="1">
    <location>
        <begin position="396"/>
        <end position="407"/>
    </location>
</feature>
<feature type="compositionally biased region" description="Basic and acidic residues" evidence="1">
    <location>
        <begin position="408"/>
        <end position="427"/>
    </location>
</feature>
<dbReference type="Gramene" id="GBG65903">
    <property type="protein sequence ID" value="GBG65903"/>
    <property type="gene ID" value="CBR_g54194"/>
</dbReference>
<dbReference type="AlphaFoldDB" id="A0A388K7H5"/>
<dbReference type="OrthoDB" id="10261753at2759"/>
<dbReference type="PANTHER" id="PTHR10933:SF9">
    <property type="entry name" value="IMMUNOGLOBULIN-BINDING PROTEIN 1"/>
    <property type="match status" value="1"/>
</dbReference>
<dbReference type="GO" id="GO:0019900">
    <property type="term" value="F:kinase binding"/>
    <property type="evidence" value="ECO:0007669"/>
    <property type="project" value="EnsemblPlants"/>
</dbReference>
<dbReference type="Pfam" id="PF04177">
    <property type="entry name" value="TAP42"/>
    <property type="match status" value="1"/>
</dbReference>
<dbReference type="GO" id="GO:0006808">
    <property type="term" value="P:regulation of nitrogen utilization"/>
    <property type="evidence" value="ECO:0007669"/>
    <property type="project" value="EnsemblPlants"/>
</dbReference>
<dbReference type="GO" id="GO:0032008">
    <property type="term" value="P:positive regulation of TOR signaling"/>
    <property type="evidence" value="ECO:0007669"/>
    <property type="project" value="EnsemblPlants"/>
</dbReference>
<comment type="caution">
    <text evidence="2">The sequence shown here is derived from an EMBL/GenBank/DDBJ whole genome shotgun (WGS) entry which is preliminary data.</text>
</comment>
<evidence type="ECO:0000313" key="3">
    <source>
        <dbReference type="Proteomes" id="UP000265515"/>
    </source>
</evidence>
<dbReference type="GO" id="GO:0009409">
    <property type="term" value="P:response to cold"/>
    <property type="evidence" value="ECO:0007669"/>
    <property type="project" value="EnsemblPlants"/>
</dbReference>
<gene>
    <name evidence="2" type="ORF">CBR_g54194</name>
</gene>
<proteinExistence type="predicted"/>
<reference evidence="2 3" key="1">
    <citation type="journal article" date="2018" name="Cell">
        <title>The Chara Genome: Secondary Complexity and Implications for Plant Terrestrialization.</title>
        <authorList>
            <person name="Nishiyama T."/>
            <person name="Sakayama H."/>
            <person name="Vries J.D."/>
            <person name="Buschmann H."/>
            <person name="Saint-Marcoux D."/>
            <person name="Ullrich K.K."/>
            <person name="Haas F.B."/>
            <person name="Vanderstraeten L."/>
            <person name="Becker D."/>
            <person name="Lang D."/>
            <person name="Vosolsobe S."/>
            <person name="Rombauts S."/>
            <person name="Wilhelmsson P.K.I."/>
            <person name="Janitza P."/>
            <person name="Kern R."/>
            <person name="Heyl A."/>
            <person name="Rumpler F."/>
            <person name="Villalobos L.I.A.C."/>
            <person name="Clay J.M."/>
            <person name="Skokan R."/>
            <person name="Toyoda A."/>
            <person name="Suzuki Y."/>
            <person name="Kagoshima H."/>
            <person name="Schijlen E."/>
            <person name="Tajeshwar N."/>
            <person name="Catarino B."/>
            <person name="Hetherington A.J."/>
            <person name="Saltykova A."/>
            <person name="Bonnot C."/>
            <person name="Breuninger H."/>
            <person name="Symeonidi A."/>
            <person name="Radhakrishnan G.V."/>
            <person name="Van Nieuwerburgh F."/>
            <person name="Deforce D."/>
            <person name="Chang C."/>
            <person name="Karol K.G."/>
            <person name="Hedrich R."/>
            <person name="Ulvskov P."/>
            <person name="Glockner G."/>
            <person name="Delwiche C.F."/>
            <person name="Petrasek J."/>
            <person name="Van de Peer Y."/>
            <person name="Friml J."/>
            <person name="Beilby M."/>
            <person name="Dolan L."/>
            <person name="Kohara Y."/>
            <person name="Sugano S."/>
            <person name="Fujiyama A."/>
            <person name="Delaux P.-M."/>
            <person name="Quint M."/>
            <person name="TheiBen G."/>
            <person name="Hagemann M."/>
            <person name="Harholt J."/>
            <person name="Dunand C."/>
            <person name="Zachgo S."/>
            <person name="Langdale J."/>
            <person name="Maumus F."/>
            <person name="Straeten D.V.D."/>
            <person name="Gould S.B."/>
            <person name="Rensing S.A."/>
        </authorList>
    </citation>
    <scope>NUCLEOTIDE SEQUENCE [LARGE SCALE GENOMIC DNA]</scope>
    <source>
        <strain evidence="2 3">S276</strain>
    </source>
</reference>
<dbReference type="EMBL" id="BFEA01000067">
    <property type="protein sequence ID" value="GBG65903.1"/>
    <property type="molecule type" value="Genomic_DNA"/>
</dbReference>
<dbReference type="GO" id="GO:0010187">
    <property type="term" value="P:negative regulation of seed germination"/>
    <property type="evidence" value="ECO:0007669"/>
    <property type="project" value="EnsemblPlants"/>
</dbReference>
<sequence length="435" mass="48322">MDQACNTPDDGVPLRVLFESGERIHTQADSLLLGPGSKGEGELKRGCETLLKCLRLVEVLGLFSPNEDKDDIVTGDIRYLLVPYYLADLMQRRVDGDRKEHVRLSRLHLSAFVRSCDRLGLLPEGDREAISREKPADLQTRRTEKIARFKRQRAAEAKLQELAGLRERRLRSSQAGAQGPAEGGDDNSTLAEEECDDEERELWFLKIGLALAKALDLLDSLQREEELLTASRDDGGNLREEYQKAVMDERLAKAERQHREMAASAAAGRGGDRRHVSLIGRDAIEGRRSGGGGGASVGPLSSRLGHAQHLSQHRCPHQIFGPASLMGKTAAGERDRLVSQVFQPSHLLPKYSIEQAGLMEMRMMERWQADQRAAMEDAAAKGDKKAQKALRGNTEGSDDDEDDDDDDAVMKARAWDDWKDEHRRGEGNSRLTPCG</sequence>
<accession>A0A388K7H5</accession>
<dbReference type="GO" id="GO:0035303">
    <property type="term" value="P:regulation of dephosphorylation"/>
    <property type="evidence" value="ECO:0007669"/>
    <property type="project" value="TreeGrafter"/>
</dbReference>
<dbReference type="Gene3D" id="1.25.40.540">
    <property type="entry name" value="TAP42-like family"/>
    <property type="match status" value="1"/>
</dbReference>
<feature type="region of interest" description="Disordered" evidence="1">
    <location>
        <begin position="373"/>
        <end position="435"/>
    </location>
</feature>
<dbReference type="GO" id="GO:0030307">
    <property type="term" value="P:positive regulation of cell growth"/>
    <property type="evidence" value="ECO:0007669"/>
    <property type="project" value="EnsemblPlants"/>
</dbReference>
<evidence type="ECO:0000313" key="2">
    <source>
        <dbReference type="EMBL" id="GBG65903.1"/>
    </source>
</evidence>
<evidence type="ECO:0000256" key="1">
    <source>
        <dbReference type="SAM" id="MobiDB-lite"/>
    </source>
</evidence>
<dbReference type="PANTHER" id="PTHR10933">
    <property type="entry name" value="IMMUNOGLOBULIN-BINDING PROTEIN 1"/>
    <property type="match status" value="1"/>
</dbReference>
<dbReference type="GO" id="GO:0005829">
    <property type="term" value="C:cytosol"/>
    <property type="evidence" value="ECO:0007669"/>
    <property type="project" value="TreeGrafter"/>
</dbReference>
<dbReference type="GO" id="GO:0051721">
    <property type="term" value="F:protein phosphatase 2A binding"/>
    <property type="evidence" value="ECO:0007669"/>
    <property type="project" value="TreeGrafter"/>
</dbReference>
<feature type="compositionally biased region" description="Basic and acidic residues" evidence="1">
    <location>
        <begin position="373"/>
        <end position="386"/>
    </location>
</feature>
<dbReference type="Proteomes" id="UP000265515">
    <property type="component" value="Unassembled WGS sequence"/>
</dbReference>
<keyword evidence="3" id="KW-1185">Reference proteome</keyword>
<protein>
    <recommendedName>
        <fullName evidence="4">TAP42-like protein</fullName>
    </recommendedName>
</protein>
<feature type="region of interest" description="Disordered" evidence="1">
    <location>
        <begin position="169"/>
        <end position="193"/>
    </location>
</feature>
<dbReference type="InterPro" id="IPR007304">
    <property type="entry name" value="TAP46-like"/>
</dbReference>
<dbReference type="GO" id="GO:0009737">
    <property type="term" value="P:response to abscisic acid"/>
    <property type="evidence" value="ECO:0007669"/>
    <property type="project" value="EnsemblPlants"/>
</dbReference>
<evidence type="ECO:0008006" key="4">
    <source>
        <dbReference type="Google" id="ProtNLM"/>
    </source>
</evidence>
<name>A0A388K7H5_CHABU</name>
<dbReference type="OMA" id="EYELCEA"/>